<dbReference type="PROSITE" id="PS50883">
    <property type="entry name" value="EAL"/>
    <property type="match status" value="1"/>
</dbReference>
<evidence type="ECO:0000313" key="2">
    <source>
        <dbReference type="EMBL" id="MFM2484932.1"/>
    </source>
</evidence>
<dbReference type="Gene3D" id="3.30.70.270">
    <property type="match status" value="1"/>
</dbReference>
<dbReference type="SUPFAM" id="SSF55073">
    <property type="entry name" value="Nucleotide cyclase"/>
    <property type="match status" value="1"/>
</dbReference>
<reference evidence="2 3" key="1">
    <citation type="journal article" date="2013" name="Int. J. Syst. Evol. Microbiol.">
        <title>Celerinatantimonas yamalensis sp. nov., a cold-adapted diazotrophic bacterium from a cold permafrost brine.</title>
        <authorList>
            <person name="Shcherbakova V."/>
            <person name="Chuvilskaya N."/>
            <person name="Rivkina E."/>
            <person name="Demidov N."/>
            <person name="Uchaeva V."/>
            <person name="Suetin S."/>
            <person name="Suzina N."/>
            <person name="Gilichinsky D."/>
        </authorList>
    </citation>
    <scope>NUCLEOTIDE SEQUENCE [LARGE SCALE GENOMIC DNA]</scope>
    <source>
        <strain evidence="2 3">C7</strain>
    </source>
</reference>
<evidence type="ECO:0000259" key="1">
    <source>
        <dbReference type="PROSITE" id="PS50883"/>
    </source>
</evidence>
<dbReference type="PANTHER" id="PTHR33121">
    <property type="entry name" value="CYCLIC DI-GMP PHOSPHODIESTERASE PDEF"/>
    <property type="match status" value="1"/>
</dbReference>
<proteinExistence type="predicted"/>
<dbReference type="CDD" id="cd01948">
    <property type="entry name" value="EAL"/>
    <property type="match status" value="1"/>
</dbReference>
<dbReference type="Gene3D" id="3.30.450.20">
    <property type="entry name" value="PAS domain"/>
    <property type="match status" value="1"/>
</dbReference>
<evidence type="ECO:0000313" key="3">
    <source>
        <dbReference type="Proteomes" id="UP001629953"/>
    </source>
</evidence>
<dbReference type="InterPro" id="IPR000014">
    <property type="entry name" value="PAS"/>
</dbReference>
<dbReference type="InterPro" id="IPR029787">
    <property type="entry name" value="Nucleotide_cyclase"/>
</dbReference>
<comment type="caution">
    <text evidence="2">The sequence shown here is derived from an EMBL/GenBank/DDBJ whole genome shotgun (WGS) entry which is preliminary data.</text>
</comment>
<name>A0ABW9G639_9GAMM</name>
<dbReference type="InterPro" id="IPR013655">
    <property type="entry name" value="PAS_fold_3"/>
</dbReference>
<dbReference type="InterPro" id="IPR043128">
    <property type="entry name" value="Rev_trsase/Diguanyl_cyclase"/>
</dbReference>
<feature type="domain" description="EAL" evidence="1">
    <location>
        <begin position="362"/>
        <end position="618"/>
    </location>
</feature>
<sequence length="633" mass="73156">MKNDEFRGRIDDITQQLTRIVEHDIKCRIHNDTADTELSQLKQLINDLVATVERGMLELNTEHRQLEQHLKDRTARLDLILRGAAVVIWEWDLISNQINISGEQRILNDIMLSPQESQDIECWRQLIHYDDRPKVDQALENYFNGLTPYLDIEYRIQDPFGGYRYLQCRGIGNRQSPNELPTRMSGTINDLTQNYYIDESSGLMNFNYFSDILADDIKQNHSLCCIVINISNFDDLLGVLAQKSHQKLISHLAAKMRQHRTLHDLLAITMKGQYVLLERNCDPTILLKRCSQIDEDLSQSLFIDKQRLWLKPQIVGIDVRRYQLTSAEDVLNAAQSVFRQLDTTHQHYDLYEHHYRQTQWLHIEVEQWLRQAILHDWLKVYLQPIVNFSQQCITGYEALSRIHHPELGIISPMQFIPIAEETGLIIPLTDMLIQKSIVIANSRTLNALHEQPFTLAINISASQFHQKSLPSILAKQLSKAYVDPHRFKVELTESTVMENTNIAIDLMKQFQELGIRVALDDFGTGYSSLAYLRQLPLDILKLDRSIICGVVENTDQSVIVDTVMQLATRLGIEVIVEGIETEEEYYHLRHLGAKQGQGYLFSKPVQEQDIPAAHRHIKQLFSGLDLPLKTPKN</sequence>
<dbReference type="InterPro" id="IPR035919">
    <property type="entry name" value="EAL_sf"/>
</dbReference>
<accession>A0ABW9G639</accession>
<keyword evidence="3" id="KW-1185">Reference proteome</keyword>
<dbReference type="InterPro" id="IPR050706">
    <property type="entry name" value="Cyclic-di-GMP_PDE-like"/>
</dbReference>
<organism evidence="2 3">
    <name type="scientific">Celerinatantimonas yamalensis</name>
    <dbReference type="NCBI Taxonomy" id="559956"/>
    <lineage>
        <taxon>Bacteria</taxon>
        <taxon>Pseudomonadati</taxon>
        <taxon>Pseudomonadota</taxon>
        <taxon>Gammaproteobacteria</taxon>
        <taxon>Celerinatantimonadaceae</taxon>
        <taxon>Celerinatantimonas</taxon>
    </lineage>
</organism>
<dbReference type="RefSeq" id="WP_408623121.1">
    <property type="nucleotide sequence ID" value="NZ_JBEQCT010000002.1"/>
</dbReference>
<dbReference type="PANTHER" id="PTHR33121:SF70">
    <property type="entry name" value="SIGNALING PROTEIN YKOW"/>
    <property type="match status" value="1"/>
</dbReference>
<dbReference type="InterPro" id="IPR035965">
    <property type="entry name" value="PAS-like_dom_sf"/>
</dbReference>
<dbReference type="Pfam" id="PF08447">
    <property type="entry name" value="PAS_3"/>
    <property type="match status" value="1"/>
</dbReference>
<dbReference type="SUPFAM" id="SSF141868">
    <property type="entry name" value="EAL domain-like"/>
    <property type="match status" value="1"/>
</dbReference>
<dbReference type="Gene3D" id="3.20.20.450">
    <property type="entry name" value="EAL domain"/>
    <property type="match status" value="1"/>
</dbReference>
<dbReference type="CDD" id="cd00130">
    <property type="entry name" value="PAS"/>
    <property type="match status" value="1"/>
</dbReference>
<protein>
    <submittedName>
        <fullName evidence="2">EAL domain-containing protein</fullName>
    </submittedName>
</protein>
<dbReference type="Proteomes" id="UP001629953">
    <property type="component" value="Unassembled WGS sequence"/>
</dbReference>
<dbReference type="SMART" id="SM00052">
    <property type="entry name" value="EAL"/>
    <property type="match status" value="1"/>
</dbReference>
<dbReference type="SUPFAM" id="SSF55785">
    <property type="entry name" value="PYP-like sensor domain (PAS domain)"/>
    <property type="match status" value="1"/>
</dbReference>
<dbReference type="InterPro" id="IPR001633">
    <property type="entry name" value="EAL_dom"/>
</dbReference>
<dbReference type="Pfam" id="PF00563">
    <property type="entry name" value="EAL"/>
    <property type="match status" value="1"/>
</dbReference>
<gene>
    <name evidence="2" type="ORF">ABUE30_07610</name>
</gene>
<dbReference type="EMBL" id="JBEQCT010000002">
    <property type="protein sequence ID" value="MFM2484932.1"/>
    <property type="molecule type" value="Genomic_DNA"/>
</dbReference>